<evidence type="ECO:0000313" key="1">
    <source>
        <dbReference type="EMBL" id="CEK98867.1"/>
    </source>
</evidence>
<proteinExistence type="predicted"/>
<protein>
    <submittedName>
        <fullName evidence="1">Uncharacterized protein</fullName>
    </submittedName>
</protein>
<gene>
    <name evidence="1" type="primary">ORF219833</name>
</gene>
<reference evidence="1" key="1">
    <citation type="submission" date="2014-12" db="EMBL/GenBank/DDBJ databases">
        <title>Insight into the proteome of Arion vulgaris.</title>
        <authorList>
            <person name="Aradska J."/>
            <person name="Bulat T."/>
            <person name="Smidak R."/>
            <person name="Sarate P."/>
            <person name="Gangsoo J."/>
            <person name="Sialana F."/>
            <person name="Bilban M."/>
            <person name="Lubec G."/>
        </authorList>
    </citation>
    <scope>NUCLEOTIDE SEQUENCE</scope>
    <source>
        <tissue evidence="1">Skin</tissue>
    </source>
</reference>
<dbReference type="AlphaFoldDB" id="A0A0B7C107"/>
<organism evidence="1">
    <name type="scientific">Arion vulgaris</name>
    <dbReference type="NCBI Taxonomy" id="1028688"/>
    <lineage>
        <taxon>Eukaryota</taxon>
        <taxon>Metazoa</taxon>
        <taxon>Spiralia</taxon>
        <taxon>Lophotrochozoa</taxon>
        <taxon>Mollusca</taxon>
        <taxon>Gastropoda</taxon>
        <taxon>Heterobranchia</taxon>
        <taxon>Euthyneura</taxon>
        <taxon>Panpulmonata</taxon>
        <taxon>Eupulmonata</taxon>
        <taxon>Stylommatophora</taxon>
        <taxon>Helicina</taxon>
        <taxon>Arionoidea</taxon>
        <taxon>Arionidae</taxon>
        <taxon>Arion</taxon>
    </lineage>
</organism>
<feature type="non-terminal residue" evidence="1">
    <location>
        <position position="1"/>
    </location>
</feature>
<sequence length="53" mass="6191">IQITQSGGQCGAFEEEKEEKWIYFVSDTVARWHAMLTIYFMPDGERTKPKCFS</sequence>
<accession>A0A0B7C107</accession>
<dbReference type="EMBL" id="HACG01051996">
    <property type="protein sequence ID" value="CEK98867.1"/>
    <property type="molecule type" value="Transcribed_RNA"/>
</dbReference>
<name>A0A0B7C107_9EUPU</name>